<dbReference type="CDD" id="cd00200">
    <property type="entry name" value="WD40"/>
    <property type="match status" value="1"/>
</dbReference>
<evidence type="ECO:0000256" key="3">
    <source>
        <dbReference type="ARBA" id="ARBA00022574"/>
    </source>
</evidence>
<dbReference type="GeneID" id="34520504"/>
<evidence type="ECO:0000259" key="6">
    <source>
        <dbReference type="PROSITE" id="PS51394"/>
    </source>
</evidence>
<dbReference type="STRING" id="1382522.W6MWA8"/>
<proteinExistence type="predicted"/>
<sequence length="703" mass="78131">MGLYRLSASLEAHEQDVRALVSPDENTIVSASRDATIRVWRRGEDGGWSHTINYQSTGFINSLSFDQSAGLIVSGGADKLIVLTDPDLVLGEPKGTLIGHSANVCSLDYAYDLIISGSWDKTAIVWSQGQPLYHLKGHAASVWGVKILSPTEFLTCSADGTVKMWEEDKLISTVKSHTDVVRDLLLLKDGYASCSNDETIRIVRGSKETVLRGHESFVYSLALLPDGNIVSCGEDRTVRIWTPQGVCVQVLTLPSISVWDVTVQSNGDIVSGSSDGIVRVFTNDPARYASPELLREFNESVENSTISQQSMDNIEKEKLPGPEALQQPGDQEGKVIMIKTASGVVEAHQWTENKWTKIGEVVGSSSSGKKQEYLGKKWDYVFDVDIKDGEPPLKLPYNANENAYIAAQRFLADNDLPNTYTEEVVRFILQNTGGVSLSEEQPVPVANPYADREPVNTESSSTLLPQKAFVTFETFKIATLEKGLDRLNSQQEVKLSEEQVEEIKGALQTMNVKILMSYAEKIIGTWNTSGKLLGFDLLRVSIGKSEEFPDNLFEMIRLGFELIDQSSAITMMTYRCLCNIFSNKWWGEVVTGDETILSEIFALANLEKMVNSEKDTHSAAVATLFLNYSILYQKTKSAELYQALLELFSEVGSKVKSEEALYRLTVAYGTLTFPKKLPLPLWVKELKKYENQPRFAELLKELE</sequence>
<protein>
    <submittedName>
        <fullName evidence="8">Uncharacterized protein</fullName>
    </submittedName>
</protein>
<feature type="repeat" description="WD" evidence="5">
    <location>
        <begin position="97"/>
        <end position="127"/>
    </location>
</feature>
<dbReference type="HOGENOM" id="CLU_011791_2_0_1"/>
<comment type="subcellular location">
    <subcellularLocation>
        <location evidence="1">Cytoplasm</location>
    </subcellularLocation>
</comment>
<feature type="domain" description="PUL" evidence="7">
    <location>
        <begin position="462"/>
        <end position="703"/>
    </location>
</feature>
<evidence type="ECO:0000313" key="8">
    <source>
        <dbReference type="EMBL" id="CDK27120.1"/>
    </source>
</evidence>
<dbReference type="AlphaFoldDB" id="W6MWA8"/>
<dbReference type="GO" id="GO:0072671">
    <property type="term" value="P:mitochondria-associated ubiquitin-dependent protein catabolic process"/>
    <property type="evidence" value="ECO:0007669"/>
    <property type="project" value="EnsemblFungi"/>
</dbReference>
<dbReference type="GO" id="GO:0043130">
    <property type="term" value="F:ubiquitin binding"/>
    <property type="evidence" value="ECO:0007669"/>
    <property type="project" value="EnsemblFungi"/>
</dbReference>
<reference evidence="8" key="2">
    <citation type="submission" date="2014-02" db="EMBL/GenBank/DDBJ databases">
        <title>Complete DNA sequence of /Kuraishia capsulata/ illustrates novel genomic features among budding yeasts (/Saccharomycotina/).</title>
        <authorList>
            <person name="Morales L."/>
            <person name="Noel B."/>
            <person name="Porcel B."/>
            <person name="Marcet-Houben M."/>
            <person name="Hullo M-F."/>
            <person name="Sacerdot C."/>
            <person name="Tekaia F."/>
            <person name="Leh-Louis V."/>
            <person name="Despons L."/>
            <person name="Khanna V."/>
            <person name="Aury J-M."/>
            <person name="Barbe V."/>
            <person name="Couloux A."/>
            <person name="Labadie K."/>
            <person name="Pelletier E."/>
            <person name="Souciet J-L."/>
            <person name="Boekhout T."/>
            <person name="Gabaldon T."/>
            <person name="Wincker P."/>
            <person name="Dujon B."/>
        </authorList>
    </citation>
    <scope>NUCLEOTIDE SEQUENCE</scope>
    <source>
        <strain evidence="8">CBS 1993</strain>
    </source>
</reference>
<dbReference type="GO" id="GO:0010992">
    <property type="term" value="P:ubiquitin recycling"/>
    <property type="evidence" value="ECO:0007669"/>
    <property type="project" value="EnsemblFungi"/>
</dbReference>
<dbReference type="OrthoDB" id="10265988at2759"/>
<dbReference type="GO" id="GO:0036435">
    <property type="term" value="F:K48-linked polyubiquitin modification-dependent protein binding"/>
    <property type="evidence" value="ECO:0007669"/>
    <property type="project" value="EnsemblFungi"/>
</dbReference>
<dbReference type="InterPro" id="IPR015155">
    <property type="entry name" value="PFU"/>
</dbReference>
<dbReference type="SMART" id="SM00320">
    <property type="entry name" value="WD40"/>
    <property type="match status" value="7"/>
</dbReference>
<dbReference type="PANTHER" id="PTHR19849:SF0">
    <property type="entry name" value="PHOSPHOLIPASE A-2-ACTIVATING PROTEIN"/>
    <property type="match status" value="1"/>
</dbReference>
<dbReference type="GO" id="GO:0006303">
    <property type="term" value="P:double-strand break repair via nonhomologous end joining"/>
    <property type="evidence" value="ECO:0007669"/>
    <property type="project" value="EnsemblFungi"/>
</dbReference>
<accession>W6MWA8</accession>
<dbReference type="Gene3D" id="2.130.10.10">
    <property type="entry name" value="YVTN repeat-like/Quinoprotein amine dehydrogenase"/>
    <property type="match status" value="1"/>
</dbReference>
<dbReference type="PROSITE" id="PS50082">
    <property type="entry name" value="WD_REPEATS_2"/>
    <property type="match status" value="4"/>
</dbReference>
<evidence type="ECO:0000313" key="9">
    <source>
        <dbReference type="Proteomes" id="UP000019384"/>
    </source>
</evidence>
<dbReference type="InterPro" id="IPR011989">
    <property type="entry name" value="ARM-like"/>
</dbReference>
<feature type="repeat" description="WD" evidence="5">
    <location>
        <begin position="211"/>
        <end position="241"/>
    </location>
</feature>
<dbReference type="EMBL" id="HG793127">
    <property type="protein sequence ID" value="CDK27120.1"/>
    <property type="molecule type" value="Genomic_DNA"/>
</dbReference>
<dbReference type="InterPro" id="IPR001680">
    <property type="entry name" value="WD40_rpt"/>
</dbReference>
<feature type="domain" description="PFU" evidence="6">
    <location>
        <begin position="347"/>
        <end position="442"/>
    </location>
</feature>
<dbReference type="SUPFAM" id="SSF50978">
    <property type="entry name" value="WD40 repeat-like"/>
    <property type="match status" value="1"/>
</dbReference>
<dbReference type="GO" id="GO:0070314">
    <property type="term" value="P:G1 to G0 transition"/>
    <property type="evidence" value="ECO:0007669"/>
    <property type="project" value="EnsemblFungi"/>
</dbReference>
<dbReference type="GO" id="GO:0032473">
    <property type="term" value="C:cytoplasmic side of mitochondrial outer membrane"/>
    <property type="evidence" value="ECO:0007669"/>
    <property type="project" value="EnsemblFungi"/>
</dbReference>
<dbReference type="PANTHER" id="PTHR19849">
    <property type="entry name" value="PHOSPHOLIPASE A-2-ACTIVATING PROTEIN"/>
    <property type="match status" value="1"/>
</dbReference>
<dbReference type="InterPro" id="IPR038122">
    <property type="entry name" value="PFU_sf"/>
</dbReference>
<evidence type="ECO:0000256" key="5">
    <source>
        <dbReference type="PROSITE-ProRule" id="PRU00221"/>
    </source>
</evidence>
<evidence type="ECO:0000259" key="7">
    <source>
        <dbReference type="PROSITE" id="PS51396"/>
    </source>
</evidence>
<feature type="repeat" description="WD" evidence="5">
    <location>
        <begin position="135"/>
        <end position="166"/>
    </location>
</feature>
<dbReference type="InterPro" id="IPR015943">
    <property type="entry name" value="WD40/YVTN_repeat-like_dom_sf"/>
</dbReference>
<feature type="repeat" description="WD" evidence="5">
    <location>
        <begin position="10"/>
        <end position="40"/>
    </location>
</feature>
<gene>
    <name evidence="8" type="ORF">KUCA_T00003097001</name>
</gene>
<keyword evidence="3 5" id="KW-0853">WD repeat</keyword>
<dbReference type="PROSITE" id="PS51396">
    <property type="entry name" value="PUL"/>
    <property type="match status" value="1"/>
</dbReference>
<dbReference type="PROSITE" id="PS50294">
    <property type="entry name" value="WD_REPEATS_REGION"/>
    <property type="match status" value="1"/>
</dbReference>
<keyword evidence="9" id="KW-1185">Reference proteome</keyword>
<dbReference type="InterPro" id="IPR013535">
    <property type="entry name" value="PUL_dom"/>
</dbReference>
<dbReference type="InterPro" id="IPR036322">
    <property type="entry name" value="WD40_repeat_dom_sf"/>
</dbReference>
<dbReference type="Pfam" id="PF09070">
    <property type="entry name" value="PFU"/>
    <property type="match status" value="1"/>
</dbReference>
<evidence type="ECO:0000256" key="4">
    <source>
        <dbReference type="ARBA" id="ARBA00022737"/>
    </source>
</evidence>
<dbReference type="PROSITE" id="PS51394">
    <property type="entry name" value="PFU"/>
    <property type="match status" value="1"/>
</dbReference>
<dbReference type="Pfam" id="PF08324">
    <property type="entry name" value="PUL"/>
    <property type="match status" value="1"/>
</dbReference>
<evidence type="ECO:0000256" key="1">
    <source>
        <dbReference type="ARBA" id="ARBA00004496"/>
    </source>
</evidence>
<dbReference type="GO" id="GO:0034517">
    <property type="term" value="P:ribophagy"/>
    <property type="evidence" value="ECO:0007669"/>
    <property type="project" value="EnsemblFungi"/>
</dbReference>
<evidence type="ECO:0000256" key="2">
    <source>
        <dbReference type="ARBA" id="ARBA00022490"/>
    </source>
</evidence>
<organism evidence="8 9">
    <name type="scientific">Kuraishia capsulata CBS 1993</name>
    <dbReference type="NCBI Taxonomy" id="1382522"/>
    <lineage>
        <taxon>Eukaryota</taxon>
        <taxon>Fungi</taxon>
        <taxon>Dikarya</taxon>
        <taxon>Ascomycota</taxon>
        <taxon>Saccharomycotina</taxon>
        <taxon>Pichiomycetes</taxon>
        <taxon>Pichiales</taxon>
        <taxon>Pichiaceae</taxon>
        <taxon>Kuraishia</taxon>
    </lineage>
</organism>
<dbReference type="RefSeq" id="XP_022459116.1">
    <property type="nucleotide sequence ID" value="XM_022603408.1"/>
</dbReference>
<dbReference type="Proteomes" id="UP000019384">
    <property type="component" value="Unassembled WGS sequence"/>
</dbReference>
<dbReference type="GO" id="GO:0044877">
    <property type="term" value="F:protein-containing complex binding"/>
    <property type="evidence" value="ECO:0007669"/>
    <property type="project" value="EnsemblFungi"/>
</dbReference>
<keyword evidence="2" id="KW-0963">Cytoplasm</keyword>
<name>W6MWA8_9ASCO</name>
<dbReference type="Gene3D" id="1.25.10.10">
    <property type="entry name" value="Leucine-rich Repeat Variant"/>
    <property type="match status" value="1"/>
</dbReference>
<keyword evidence="4" id="KW-0677">Repeat</keyword>
<dbReference type="Pfam" id="PF00400">
    <property type="entry name" value="WD40"/>
    <property type="match status" value="6"/>
</dbReference>
<dbReference type="Gene3D" id="3.10.20.870">
    <property type="entry name" value="PFU (PLAA family ubiquitin binding), C-terminal domain"/>
    <property type="match status" value="1"/>
</dbReference>
<dbReference type="GO" id="GO:0005634">
    <property type="term" value="C:nucleus"/>
    <property type="evidence" value="ECO:0007669"/>
    <property type="project" value="EnsemblFungi"/>
</dbReference>
<dbReference type="GO" id="GO:0140036">
    <property type="term" value="F:ubiquitin-modified protein reader activity"/>
    <property type="evidence" value="ECO:0007669"/>
    <property type="project" value="EnsemblFungi"/>
</dbReference>
<reference evidence="8" key="1">
    <citation type="submission" date="2013-12" db="EMBL/GenBank/DDBJ databases">
        <authorList>
            <person name="Genoscope - CEA"/>
        </authorList>
    </citation>
    <scope>NUCLEOTIDE SEQUENCE</scope>
    <source>
        <strain evidence="8">CBS 1993</strain>
    </source>
</reference>